<dbReference type="GO" id="GO:0007165">
    <property type="term" value="P:signal transduction"/>
    <property type="evidence" value="ECO:0007669"/>
    <property type="project" value="TreeGrafter"/>
</dbReference>
<sequence length="269" mass="30273">MGNAGSNPPRERMKTGSGEIAPPSPNKEGQAFVFDKKPRLSYQGSNEEEETDFAKPDVEFVDAPRPRSNTLSEGTKNEDHSKLPTVFKWGGGGRQVYISGTFTEWKALPMVKSHGDFVTIIDLPEGEHQYKFYVDGEWKNDPETNLIDNGMGSKNNLISVKRSDFEVFQALAKDSESVHQSEQREWSQDIPVSKPWEKSPAPPVLPPHLLQVILNKDTPLSCEPTLLPEPNHVMLNHLYALSIKDGVMVLSATHRYRKKYVTTLLYKPI</sequence>
<comment type="function">
    <text evidence="6">Non-catalytic subunit of AMP-activated protein kinase (AMPK), an energy sensor protein kinase that plays a key role in regulating cellular energy metabolism. In response to reduction of intracellular ATP levels, AMPK activates energy-producing pathways and inhibits energy-consuming processes: inhibits protein, carbohydrate and lipid biosynthesis, as well as cell growth and proliferation. AMPK acts via direct phosphorylation of metabolic enzymes, and by longer-term effects via phosphorylation of transcription regulators. Also acts as a regulator of cellular polarity by remodeling the actin cytoskeleton; probably by indirectly activating myosin. Beta non-catalytic subunit acts as a scaffold on which the AMPK complex assembles, via its C-terminus that bridges alpha (PRKAA1 or PRKAA2) and gamma subunits (PRKAG1, PRKAG2 or PRKAG3).</text>
</comment>
<feature type="domain" description="Association with the SNF1 complex (ASC)" evidence="9">
    <location>
        <begin position="179"/>
        <end position="269"/>
    </location>
</feature>
<evidence type="ECO:0000256" key="2">
    <source>
        <dbReference type="ARBA" id="ARBA00022516"/>
    </source>
</evidence>
<evidence type="ECO:0000256" key="5">
    <source>
        <dbReference type="ARBA" id="ARBA00023098"/>
    </source>
</evidence>
<dbReference type="Pfam" id="PF16561">
    <property type="entry name" value="AMPK1_CBM"/>
    <property type="match status" value="1"/>
</dbReference>
<feature type="region of interest" description="Disordered" evidence="8">
    <location>
        <begin position="1"/>
        <end position="83"/>
    </location>
</feature>
<dbReference type="SUPFAM" id="SSF81296">
    <property type="entry name" value="E set domains"/>
    <property type="match status" value="1"/>
</dbReference>
<dbReference type="CDD" id="cd02859">
    <property type="entry name" value="E_set_AMPKbeta_like_N"/>
    <property type="match status" value="1"/>
</dbReference>
<protein>
    <recommendedName>
        <fullName evidence="7">5'-AMP-activated protein kinase subunit beta-1</fullName>
    </recommendedName>
</protein>
<keyword evidence="2" id="KW-0444">Lipid biosynthesis</keyword>
<evidence type="ECO:0000256" key="7">
    <source>
        <dbReference type="ARBA" id="ARBA00040010"/>
    </source>
</evidence>
<evidence type="ECO:0000256" key="1">
    <source>
        <dbReference type="ARBA" id="ARBA00010926"/>
    </source>
</evidence>
<evidence type="ECO:0000256" key="3">
    <source>
        <dbReference type="ARBA" id="ARBA00022553"/>
    </source>
</evidence>
<dbReference type="AlphaFoldDB" id="A0A6M2DIR3"/>
<dbReference type="GO" id="GO:0005634">
    <property type="term" value="C:nucleus"/>
    <property type="evidence" value="ECO:0007669"/>
    <property type="project" value="TreeGrafter"/>
</dbReference>
<proteinExistence type="inferred from homology"/>
<dbReference type="Pfam" id="PF04739">
    <property type="entry name" value="AMPKBI"/>
    <property type="match status" value="1"/>
</dbReference>
<evidence type="ECO:0000256" key="8">
    <source>
        <dbReference type="SAM" id="MobiDB-lite"/>
    </source>
</evidence>
<dbReference type="InterPro" id="IPR013783">
    <property type="entry name" value="Ig-like_fold"/>
</dbReference>
<dbReference type="EMBL" id="GIIL01001814">
    <property type="protein sequence ID" value="NOV45540.1"/>
    <property type="molecule type" value="Transcribed_RNA"/>
</dbReference>
<dbReference type="SMART" id="SM01010">
    <property type="entry name" value="AMPKBI"/>
    <property type="match status" value="1"/>
</dbReference>
<dbReference type="GO" id="GO:0006631">
    <property type="term" value="P:fatty acid metabolic process"/>
    <property type="evidence" value="ECO:0007669"/>
    <property type="project" value="UniProtKB-KW"/>
</dbReference>
<dbReference type="PANTHER" id="PTHR10343:SF84">
    <property type="entry name" value="5'-AMP-ACTIVATED PROTEIN KINASE SUBUNIT BETA-1"/>
    <property type="match status" value="1"/>
</dbReference>
<dbReference type="Gene3D" id="6.20.250.60">
    <property type="match status" value="1"/>
</dbReference>
<dbReference type="Gene3D" id="2.60.40.10">
    <property type="entry name" value="Immunoglobulins"/>
    <property type="match status" value="1"/>
</dbReference>
<dbReference type="InterPro" id="IPR032640">
    <property type="entry name" value="AMPK1_CBM"/>
</dbReference>
<reference evidence="10" key="1">
    <citation type="submission" date="2020-03" db="EMBL/GenBank/DDBJ databases">
        <title>Transcriptomic Profiling of the Digestive Tract of the Rat Flea, Xenopsylla cheopis, Following Blood Feeding and Infection with Yersinia pestis.</title>
        <authorList>
            <person name="Bland D.M."/>
            <person name="Martens C.A."/>
            <person name="Virtaneva K."/>
            <person name="Kanakabandi K."/>
            <person name="Long D."/>
            <person name="Rosenke R."/>
            <person name="Saturday G.A."/>
            <person name="Hoyt F.H."/>
            <person name="Bruno D.P."/>
            <person name="Ribeiro J.M.C."/>
            <person name="Hinnebusch J."/>
        </authorList>
    </citation>
    <scope>NUCLEOTIDE SEQUENCE</scope>
</reference>
<dbReference type="InterPro" id="IPR050827">
    <property type="entry name" value="CRP1_MDG1_kinase"/>
</dbReference>
<dbReference type="FunFam" id="2.60.40.10:FF:000139">
    <property type="entry name" value="Protein kinase AMP-activated non-catalytic subunit beta 1"/>
    <property type="match status" value="1"/>
</dbReference>
<evidence type="ECO:0000313" key="10">
    <source>
        <dbReference type="EMBL" id="NOV45540.1"/>
    </source>
</evidence>
<dbReference type="PANTHER" id="PTHR10343">
    <property type="entry name" value="5'-AMP-ACTIVATED PROTEIN KINASE , BETA SUBUNIT"/>
    <property type="match status" value="1"/>
</dbReference>
<dbReference type="InterPro" id="IPR014756">
    <property type="entry name" value="Ig_E-set"/>
</dbReference>
<organism evidence="10">
    <name type="scientific">Xenopsylla cheopis</name>
    <name type="common">Oriental rat flea</name>
    <name type="synonym">Pulex cheopis</name>
    <dbReference type="NCBI Taxonomy" id="163159"/>
    <lineage>
        <taxon>Eukaryota</taxon>
        <taxon>Metazoa</taxon>
        <taxon>Ecdysozoa</taxon>
        <taxon>Arthropoda</taxon>
        <taxon>Hexapoda</taxon>
        <taxon>Insecta</taxon>
        <taxon>Pterygota</taxon>
        <taxon>Neoptera</taxon>
        <taxon>Endopterygota</taxon>
        <taxon>Siphonaptera</taxon>
        <taxon>Pulicidae</taxon>
        <taxon>Xenopsyllinae</taxon>
        <taxon>Xenopsylla</taxon>
    </lineage>
</organism>
<evidence type="ECO:0000259" key="9">
    <source>
        <dbReference type="SMART" id="SM01010"/>
    </source>
</evidence>
<dbReference type="GO" id="GO:0031588">
    <property type="term" value="C:nucleotide-activated protein kinase complex"/>
    <property type="evidence" value="ECO:0007669"/>
    <property type="project" value="TreeGrafter"/>
</dbReference>
<feature type="compositionally biased region" description="Basic and acidic residues" evidence="8">
    <location>
        <begin position="52"/>
        <end position="65"/>
    </location>
</feature>
<keyword evidence="5" id="KW-0443">Lipid metabolism</keyword>
<dbReference type="GO" id="GO:0005737">
    <property type="term" value="C:cytoplasm"/>
    <property type="evidence" value="ECO:0007669"/>
    <property type="project" value="TreeGrafter"/>
</dbReference>
<evidence type="ECO:0000256" key="6">
    <source>
        <dbReference type="ARBA" id="ARBA00025180"/>
    </source>
</evidence>
<keyword evidence="4" id="KW-0276">Fatty acid metabolism</keyword>
<name>A0A6M2DIR3_XENCH</name>
<keyword evidence="3" id="KW-0597">Phosphoprotein</keyword>
<dbReference type="InterPro" id="IPR037256">
    <property type="entry name" value="ASC_dom_sf"/>
</dbReference>
<evidence type="ECO:0000256" key="4">
    <source>
        <dbReference type="ARBA" id="ARBA00022832"/>
    </source>
</evidence>
<dbReference type="SUPFAM" id="SSF160219">
    <property type="entry name" value="AMPKBI-like"/>
    <property type="match status" value="1"/>
</dbReference>
<dbReference type="InterPro" id="IPR006828">
    <property type="entry name" value="ASC_dom"/>
</dbReference>
<accession>A0A6M2DIR3</accession>
<dbReference type="GO" id="GO:0019901">
    <property type="term" value="F:protein kinase binding"/>
    <property type="evidence" value="ECO:0007669"/>
    <property type="project" value="TreeGrafter"/>
</dbReference>
<comment type="similarity">
    <text evidence="1">Belongs to the 5'-AMP-activated protein kinase beta subunit family.</text>
</comment>